<keyword evidence="5" id="KW-0547">Nucleotide-binding</keyword>
<keyword evidence="6 13" id="KW-0418">Kinase</keyword>
<dbReference type="Proteomes" id="UP000886818">
    <property type="component" value="Chromosome"/>
</dbReference>
<evidence type="ECO:0000256" key="6">
    <source>
        <dbReference type="ARBA" id="ARBA00022777"/>
    </source>
</evidence>
<dbReference type="GO" id="GO:0016301">
    <property type="term" value="F:kinase activity"/>
    <property type="evidence" value="ECO:0007669"/>
    <property type="project" value="UniProtKB-KW"/>
</dbReference>
<keyword evidence="3" id="KW-0808">Transferase</keyword>
<evidence type="ECO:0000256" key="7">
    <source>
        <dbReference type="ARBA" id="ARBA00022840"/>
    </source>
</evidence>
<feature type="transmembrane region" description="Helical" evidence="11">
    <location>
        <begin position="74"/>
        <end position="95"/>
    </location>
</feature>
<feature type="transmembrane region" description="Helical" evidence="11">
    <location>
        <begin position="102"/>
        <end position="125"/>
    </location>
</feature>
<feature type="domain" description="Histidine kinase" evidence="12">
    <location>
        <begin position="396"/>
        <end position="564"/>
    </location>
</feature>
<feature type="transmembrane region" description="Helical" evidence="11">
    <location>
        <begin position="137"/>
        <end position="159"/>
    </location>
</feature>
<dbReference type="InterPro" id="IPR005467">
    <property type="entry name" value="His_kinase_dom"/>
</dbReference>
<keyword evidence="8 11" id="KW-1133">Transmembrane helix</keyword>
<dbReference type="InterPro" id="IPR003018">
    <property type="entry name" value="GAF"/>
</dbReference>
<dbReference type="Pfam" id="PF07694">
    <property type="entry name" value="5TM-5TMR_LYT"/>
    <property type="match status" value="1"/>
</dbReference>
<evidence type="ECO:0000256" key="10">
    <source>
        <dbReference type="ARBA" id="ARBA00023136"/>
    </source>
</evidence>
<keyword evidence="4 11" id="KW-0812">Transmembrane</keyword>
<evidence type="ECO:0000313" key="13">
    <source>
        <dbReference type="EMBL" id="QXM05200.1"/>
    </source>
</evidence>
<feature type="transmembrane region" description="Helical" evidence="11">
    <location>
        <begin position="6"/>
        <end position="23"/>
    </location>
</feature>
<dbReference type="PANTHER" id="PTHR34220:SF7">
    <property type="entry name" value="SENSOR HISTIDINE KINASE YPDA"/>
    <property type="match status" value="1"/>
</dbReference>
<dbReference type="Pfam" id="PF06580">
    <property type="entry name" value="His_kinase"/>
    <property type="match status" value="1"/>
</dbReference>
<sequence>MILNIILGLANKFGNLFVFAFILSRLRSFRNLIAKRPVKLIDKLILSSVFGIFGIIGTYFSIEFEGALVNTRIIGVATGGLLGGPLVGLLAGLIAGIHRGMIFAGSFTTTACAVSTVFEGIMAGFMGKFIQNKKKKWMYAALTGAIAESMRKISVLIFSRPFEDAVSLVKAIWIPMVVINSLGLALLFVIIDNIFTEEEKMGAQQAELTLRIADKTLPFIKKGLSSKDIQKVAQIVYDMTEYNAVSFTNTEKIVAHAGAGTDRHEVGKPIVTDITNHVLATGEPIILGHCSEKLCMYRNHNCPLESVVMFPLKENDKVIGTFKLYKGVPNAITAIDVELANGLAKLFSTQLTLGKLEYHSKLLAAAELKALQAQINPHFLFNSLTVIGSLCRTNPDKARSLITHLSNVFRKNLNMNKEVIDLEVELNHVKSYVEIEKARFEEKLEVIYDIEENLNCILPPLTLQPIVENAIKHGLLPKKNGGRVSITGKKQKNEVIIHIEDDGVGIEKERLLQIMSDKQIHEDSLGINNVNQRLKGMFGEKYGLQIESKVGKGTVVVLKIPVIEHAEECD</sequence>
<evidence type="ECO:0000259" key="12">
    <source>
        <dbReference type="PROSITE" id="PS50109"/>
    </source>
</evidence>
<evidence type="ECO:0000256" key="9">
    <source>
        <dbReference type="ARBA" id="ARBA00023012"/>
    </source>
</evidence>
<evidence type="ECO:0000256" key="4">
    <source>
        <dbReference type="ARBA" id="ARBA00022692"/>
    </source>
</evidence>
<dbReference type="SMART" id="SM00387">
    <property type="entry name" value="HATPase_c"/>
    <property type="match status" value="1"/>
</dbReference>
<feature type="transmembrane region" description="Helical" evidence="11">
    <location>
        <begin position="44"/>
        <end position="62"/>
    </location>
</feature>
<keyword evidence="2" id="KW-1003">Cell membrane</keyword>
<dbReference type="InterPro" id="IPR011620">
    <property type="entry name" value="Sig_transdc_His_kinase_LytS_TM"/>
</dbReference>
<gene>
    <name evidence="13" type="ORF">KVH43_07285</name>
</gene>
<protein>
    <submittedName>
        <fullName evidence="13">Histidine kinase</fullName>
    </submittedName>
</protein>
<proteinExistence type="predicted"/>
<dbReference type="Pfam" id="PF02518">
    <property type="entry name" value="HATPase_c"/>
    <property type="match status" value="1"/>
</dbReference>
<dbReference type="Pfam" id="PF01590">
    <property type="entry name" value="GAF"/>
    <property type="match status" value="1"/>
</dbReference>
<dbReference type="InterPro" id="IPR050640">
    <property type="entry name" value="Bact_2-comp_sensor_kinase"/>
</dbReference>
<reference evidence="13" key="1">
    <citation type="submission" date="2021-07" db="EMBL/GenBank/DDBJ databases">
        <title>Complete genome sequence of Crassaminicella sp. 143-21, isolated from a deep-sea hydrothermal vent.</title>
        <authorList>
            <person name="Li X."/>
        </authorList>
    </citation>
    <scope>NUCLEOTIDE SEQUENCE</scope>
    <source>
        <strain evidence="13">143-21</strain>
    </source>
</reference>
<dbReference type="PROSITE" id="PS50109">
    <property type="entry name" value="HIS_KIN"/>
    <property type="match status" value="1"/>
</dbReference>
<dbReference type="PANTHER" id="PTHR34220">
    <property type="entry name" value="SENSOR HISTIDINE KINASE YPDA"/>
    <property type="match status" value="1"/>
</dbReference>
<evidence type="ECO:0000256" key="3">
    <source>
        <dbReference type="ARBA" id="ARBA00022679"/>
    </source>
</evidence>
<keyword evidence="7" id="KW-0067">ATP-binding</keyword>
<evidence type="ECO:0000313" key="14">
    <source>
        <dbReference type="Proteomes" id="UP000886818"/>
    </source>
</evidence>
<evidence type="ECO:0000256" key="11">
    <source>
        <dbReference type="SAM" id="Phobius"/>
    </source>
</evidence>
<comment type="subcellular location">
    <subcellularLocation>
        <location evidence="1">Cell membrane</location>
        <topology evidence="1">Multi-pass membrane protein</topology>
    </subcellularLocation>
</comment>
<feature type="transmembrane region" description="Helical" evidence="11">
    <location>
        <begin position="171"/>
        <end position="191"/>
    </location>
</feature>
<dbReference type="InterPro" id="IPR003594">
    <property type="entry name" value="HATPase_dom"/>
</dbReference>
<keyword evidence="10 11" id="KW-0472">Membrane</keyword>
<evidence type="ECO:0000256" key="2">
    <source>
        <dbReference type="ARBA" id="ARBA00022475"/>
    </source>
</evidence>
<dbReference type="InterPro" id="IPR010559">
    <property type="entry name" value="Sig_transdc_His_kin_internal"/>
</dbReference>
<evidence type="ECO:0000256" key="8">
    <source>
        <dbReference type="ARBA" id="ARBA00022989"/>
    </source>
</evidence>
<keyword evidence="9" id="KW-0902">Two-component regulatory system</keyword>
<name>A0ABX8RBV9_9CLOT</name>
<dbReference type="EMBL" id="CP078093">
    <property type="protein sequence ID" value="QXM05200.1"/>
    <property type="molecule type" value="Genomic_DNA"/>
</dbReference>
<organism evidence="13 14">
    <name type="scientific">Crassaminicella indica</name>
    <dbReference type="NCBI Taxonomy" id="2855394"/>
    <lineage>
        <taxon>Bacteria</taxon>
        <taxon>Bacillati</taxon>
        <taxon>Bacillota</taxon>
        <taxon>Clostridia</taxon>
        <taxon>Eubacteriales</taxon>
        <taxon>Clostridiaceae</taxon>
        <taxon>Crassaminicella</taxon>
    </lineage>
</organism>
<keyword evidence="14" id="KW-1185">Reference proteome</keyword>
<accession>A0ABX8RBV9</accession>
<evidence type="ECO:0000256" key="1">
    <source>
        <dbReference type="ARBA" id="ARBA00004651"/>
    </source>
</evidence>
<evidence type="ECO:0000256" key="5">
    <source>
        <dbReference type="ARBA" id="ARBA00022741"/>
    </source>
</evidence>
<dbReference type="RefSeq" id="WP_218281900.1">
    <property type="nucleotide sequence ID" value="NZ_CP078093.1"/>
</dbReference>